<reference evidence="1 2" key="1">
    <citation type="submission" date="2018-10" db="EMBL/GenBank/DDBJ databases">
        <title>Phylogenomics of Brevibacillus.</title>
        <authorList>
            <person name="Dunlap C."/>
        </authorList>
    </citation>
    <scope>NUCLEOTIDE SEQUENCE [LARGE SCALE GENOMIC DNA]</scope>
    <source>
        <strain evidence="1 2">JCM 15774</strain>
    </source>
</reference>
<dbReference type="EMBL" id="RHHU01000011">
    <property type="protein sequence ID" value="RNB83152.1"/>
    <property type="molecule type" value="Genomic_DNA"/>
</dbReference>
<protein>
    <submittedName>
        <fullName evidence="1">Uncharacterized protein</fullName>
    </submittedName>
</protein>
<keyword evidence="2" id="KW-1185">Reference proteome</keyword>
<proteinExistence type="predicted"/>
<gene>
    <name evidence="1" type="ORF">EDM59_19135</name>
</gene>
<name>A0A3M8D529_9BACL</name>
<accession>A0A3M8D529</accession>
<evidence type="ECO:0000313" key="1">
    <source>
        <dbReference type="EMBL" id="RNB83152.1"/>
    </source>
</evidence>
<sequence length="82" mass="9430">MRKKGRRRLIISQNVWSVRSKKLAEEKGEISEDLWSYTGMTPKQGTQVSGAFSPFSSPPLQPDQQPIHLSDNFLAIHYFHMI</sequence>
<organism evidence="1 2">
    <name type="scientific">Brevibacillus nitrificans</name>
    <dbReference type="NCBI Taxonomy" id="651560"/>
    <lineage>
        <taxon>Bacteria</taxon>
        <taxon>Bacillati</taxon>
        <taxon>Bacillota</taxon>
        <taxon>Bacilli</taxon>
        <taxon>Bacillales</taxon>
        <taxon>Paenibacillaceae</taxon>
        <taxon>Brevibacillus</taxon>
    </lineage>
</organism>
<comment type="caution">
    <text evidence="1">The sequence shown here is derived from an EMBL/GenBank/DDBJ whole genome shotgun (WGS) entry which is preliminary data.</text>
</comment>
<dbReference type="Proteomes" id="UP000269573">
    <property type="component" value="Unassembled WGS sequence"/>
</dbReference>
<dbReference type="AlphaFoldDB" id="A0A3M8D529"/>
<evidence type="ECO:0000313" key="2">
    <source>
        <dbReference type="Proteomes" id="UP000269573"/>
    </source>
</evidence>